<evidence type="ECO:0000259" key="6">
    <source>
        <dbReference type="Pfam" id="PF17167"/>
    </source>
</evidence>
<feature type="transmembrane region" description="Helical" evidence="3">
    <location>
        <begin position="980"/>
        <end position="999"/>
    </location>
</feature>
<dbReference type="InterPro" id="IPR019282">
    <property type="entry name" value="Glycoamylase-like_cons_dom"/>
</dbReference>
<dbReference type="SMART" id="SM01068">
    <property type="entry name" value="CBM_X"/>
    <property type="match status" value="2"/>
</dbReference>
<keyword evidence="3" id="KW-0812">Transmembrane</keyword>
<dbReference type="Gene3D" id="1.50.10.10">
    <property type="match status" value="1"/>
</dbReference>
<sequence>MKISKPVDEIVVRMRELFTGDALPAFSKEEPFRQELFGYDQMQQHGVRVAKSHTVVREHPHDKVLARLTDNEAVIGKVYELMTDAVSAQLPIVPASEWLLDNYYLIKEQIALGRSHLPKGYSETLPILAKGRSAGFPRVYDIALELIAHSDGHISISSLTAFIDSYQTVTRLTLGELWAVPIMLRLAIIENIRRIASRIALDRLDKNVASYWTQQLLETAQKKPQDVIIVIAEMAKSKLTLNSGFVAEFIRRLQGKGHGLGMALTWLEERLAETENSSIDLVNSENQKQATDQVSIRNSIESIRLIKSTDWRTFVETVSVVEKILRTDIGGIYEKMNFTTRDRYRHVVEWVAKYSAHEEYQVAQLAIDLSRESFEKDDTPRKQHVGYYLVHETGQKLLLQKADMKLTARHRLKRVLKYNRLVSYVSATIIITLLLSGWAAWHAYSRGASEWLALALCLLGFVALSQAIIMLTNWMATILVSPRPLPKMDFSEGIPESESTLVAVPSMLISIAGIDELVDELEVRYLANPEEHLYFALLTDLADAPAEHLPEDAPLIDHAKKQIETLNERYVAADAAGSKFFLFHRPRKWNAGEKVWMGHERKRGKLAELNSFLRKTGHDDFAEITGDTASLRAIKYVITLDADTQLPREAAWKLIAAMAHPLNRPEINKQGLRVIDGYGILQPRASVSIPKTTSSYYTKMHSNDSGLDPYTQLVSDVYQDLFSEGSFVGKGIYDIDVFEQLLGDTFPANRILSHDLLEGSYVRSGLLTDVELFEEYPETYWADVKRRHRWIRGDWQIASWGTPFVPGKENRVHKNFISSLSRWKIMDNLRRSLMQPATVLFLILGWVWAPQPAFWTLLLIITWLLPIAITAVWQLFQRSETISRRAHLVEVADTVISDLSHLLFTIVCLPFEAVKNLDAILRSNWRILLSHRHLLQWTPSKAAANKQKDLSGAYLYMWPSVIIPVSCIFLLSFFSPSSLFIAAPILIAWLLGPAIAWWVSKPREAKAATLPAKAIQTLHLYARKTWAYFEDFVASEDNWLAPDNFQEQPITSLAHRTSPTNIGLALISNLAAYDFGYLSLKKLKERVANTFGTLSLLERYKGHFYNWYDTTTLLPLNPKYVSMVDSGNFFGCLLVLRQGLQELRQEPIFKPQQASGLQDALSVLKSYIDKKNQPELLKELDVLIADLKIQDSLTAILPLLQTILEKTKALKLVPAIAQNTAAADWQNRLELQLEDCLDGINSFLGNSDASLLSGKIPSLNELIALETTPLPVTVATAKTFLTELEALEKSCLEYTIVEYDFFYNKAQNLFHIGYNVTEDAADKGYYDMLASEARLGIYTAIAQGKIPQAAWFSLGRLVTNMGGHPVLLSWSGSMFEYLMPQLLMPVYENTLLDRTSKGAVRNQISYGNKNNIPWGISESGYNLVDTSLHYQYQSFGVPGLGLKRGLANDLVIAPYATIMALVVDPLAAFDNLSLLSRNGFEGKYGFYEAIDYTPSRMPRGQSQAIIKSFMVHHEGMSLLSLASVLLNKKMQERFERDPQFQSALLLLQEKPPRTTNFYTHTEEEGSRQVISQESNVRLITTPNTPVPEVQLLSNGKYFLVVSNSGGGYSRWKDIALHRWREDTTLDNWGVFCYIKDLSDGQFWSNTYHPTLKKSTSYEAVLAKGHVAFRRLDNNIETKTDIAVSPEDDLEIRRILITNRSSSTKTLEITSYGEVVIASQPADEAHPAFSNLFVQTSIDEKQNAILCTRRPRTKDEQPPWMFHTLILQGTTAEAISYETDRMQFIGRGQSVINPAAVQTGGNLSGSQGSVLDPIIAIRYKISLKPRQHATFDLLLGIAESKELCTALLTKYQDRYIRSRIFELAWTHSQVLLRQLNATQADARLFNAIAGSLIYANGNFRAEPSVIESNLKGQSGLWSYAISGDLPIVLVRVKNSENINLVKQLIQAHSYWAIKGLKVDLVIWNDDFGSYRQVFQDQIIGFITASGSNVLDQPGGIFVRPGDQISNEDRILFQTVARLIFDDDRGTLAEQVLKKRTSKGLPEVLIPQQQAYKPDLSKTVALPEGLLFANGTGGFTQDGKEYILLTGPQKRSPAPWCNVIANKEVGAVVSESGSAYTWVDNAQAFRLTPWQNDPVTDKCGEAYYIRDEESGSYWSPLPLPRPGKNAYLTRHGFGYSVYEHIHNDIYSQLWIYADVALPVKYTVLKLRNLSGQVRKVSVTGYVEWVLGDTAQKNKLFVVTGKDPLTNVLFARNRYNTAFADKVAFFDVDGSEKTFTCDRLEFIGRNGDLANPDALQRKHLSGRAGAGFDPCTALQVVIELHPDEERELVFRLGAGKNEEETRELVAKIKGSAFAHDAQSKVHDQWNHILGAVAVKTPDEALNVMANGWLVYQTLACRVWGRSGYYQSGGAYGFRDQLQDVLALLHTRPDITREQLLLAASRQFLQGDVQHWWHPPTGRGVRTTCSDDYLWLPYVASRYLSATGDTAVLNEYVSFIDGRPLRPGEESYYDLPVFLNHWETLYNHCKYAIRYGLKFGEHGLPLIGSGDWNDGMDKVGAEGKGESVWLAFFLYEVLRRFETIAADYGDADFSELCKTESEKLKENINKNAWDGGWYRRAYFDDGTPLGSNNNEECKIDSISQSWSLLSAAGDPAKSLQGMNAVNEYLIDRKNKVIKLLTPPFDKSDLYPGYIKGYVPGVRENGGQYTHAAIWTIMAYAALQDRERVWELFSMVNPVNHTLAPGQVQQYKAEPYVMAADVYGAAPHEGRGGWTWYTGSAGWTYQLTINSILGLNRIGERLYLNPCIPDHWTNYELQYRYGNTFYNIRVINRKREGVALLRVDGNVSGVPYVTLADDGQPHTVELETGAAPMGETKKE</sequence>
<evidence type="ECO:0000313" key="8">
    <source>
        <dbReference type="Proteomes" id="UP000003586"/>
    </source>
</evidence>
<evidence type="ECO:0000256" key="3">
    <source>
        <dbReference type="SAM" id="Phobius"/>
    </source>
</evidence>
<keyword evidence="2" id="KW-0808">Transferase</keyword>
<dbReference type="HOGENOM" id="CLU_000646_0_0_10"/>
<dbReference type="Gene3D" id="1.50.10.140">
    <property type="match status" value="2"/>
</dbReference>
<dbReference type="GO" id="GO:0005975">
    <property type="term" value="P:carbohydrate metabolic process"/>
    <property type="evidence" value="ECO:0007669"/>
    <property type="project" value="InterPro"/>
</dbReference>
<dbReference type="PANTHER" id="PTHR37469:SF2">
    <property type="entry name" value="CELLOBIONIC ACID PHOSPHORYLASE"/>
    <property type="match status" value="1"/>
</dbReference>
<dbReference type="CDD" id="cd11753">
    <property type="entry name" value="GH94N_ChvB_NdvB_2_like"/>
    <property type="match status" value="1"/>
</dbReference>
<name>W0F4K8_9BACT</name>
<feature type="domain" description="Glycosyl hydrolase 94 supersandwich" evidence="4">
    <location>
        <begin position="1573"/>
        <end position="1852"/>
    </location>
</feature>
<organism evidence="7 8">
    <name type="scientific">Niabella soli DSM 19437</name>
    <dbReference type="NCBI Taxonomy" id="929713"/>
    <lineage>
        <taxon>Bacteria</taxon>
        <taxon>Pseudomonadati</taxon>
        <taxon>Bacteroidota</taxon>
        <taxon>Chitinophagia</taxon>
        <taxon>Chitinophagales</taxon>
        <taxon>Chitinophagaceae</taxon>
        <taxon>Niabella</taxon>
    </lineage>
</organism>
<dbReference type="InterPro" id="IPR010383">
    <property type="entry name" value="Glyco_hydrolase_94_b-supersand"/>
</dbReference>
<proteinExistence type="predicted"/>
<protein>
    <submittedName>
        <fullName evidence="7">NdvB</fullName>
    </submittedName>
</protein>
<evidence type="ECO:0000256" key="2">
    <source>
        <dbReference type="ARBA" id="ARBA00022679"/>
    </source>
</evidence>
<dbReference type="InterPro" id="IPR033432">
    <property type="entry name" value="GH94_catalytic"/>
</dbReference>
<dbReference type="InterPro" id="IPR037824">
    <property type="entry name" value="GH94N_2_NdvB"/>
</dbReference>
<dbReference type="GO" id="GO:0016757">
    <property type="term" value="F:glycosyltransferase activity"/>
    <property type="evidence" value="ECO:0007669"/>
    <property type="project" value="UniProtKB-KW"/>
</dbReference>
<evidence type="ECO:0000256" key="1">
    <source>
        <dbReference type="ARBA" id="ARBA00022676"/>
    </source>
</evidence>
<dbReference type="SUPFAM" id="SSF48208">
    <property type="entry name" value="Six-hairpin glycosidases"/>
    <property type="match status" value="1"/>
</dbReference>
<dbReference type="EMBL" id="CP007035">
    <property type="protein sequence ID" value="AHF16256.1"/>
    <property type="molecule type" value="Genomic_DNA"/>
</dbReference>
<dbReference type="KEGG" id="nso:NIASO_16060"/>
<dbReference type="InterPro" id="IPR037018">
    <property type="entry name" value="GH65_N"/>
</dbReference>
<keyword evidence="3" id="KW-0472">Membrane</keyword>
<dbReference type="InterPro" id="IPR008928">
    <property type="entry name" value="6-hairpin_glycosidase_sf"/>
</dbReference>
<dbReference type="Proteomes" id="UP000003586">
    <property type="component" value="Chromosome"/>
</dbReference>
<feature type="transmembrane region" description="Helical" evidence="3">
    <location>
        <begin position="421"/>
        <end position="441"/>
    </location>
</feature>
<feature type="transmembrane region" description="Helical" evidence="3">
    <location>
        <begin position="953"/>
        <end position="974"/>
    </location>
</feature>
<dbReference type="InterPro" id="IPR052047">
    <property type="entry name" value="GH94_Enzymes"/>
</dbReference>
<evidence type="ECO:0000259" key="4">
    <source>
        <dbReference type="Pfam" id="PF06165"/>
    </source>
</evidence>
<keyword evidence="1" id="KW-0328">Glycosyltransferase</keyword>
<gene>
    <name evidence="7" type="ORF">NIASO_16060</name>
</gene>
<keyword evidence="3" id="KW-1133">Transmembrane helix</keyword>
<dbReference type="Pfam" id="PF17167">
    <property type="entry name" value="Glyco_hydro_94"/>
    <property type="match status" value="1"/>
</dbReference>
<dbReference type="SUPFAM" id="SSF74650">
    <property type="entry name" value="Galactose mutarotase-like"/>
    <property type="match status" value="2"/>
</dbReference>
<feature type="transmembrane region" description="Helical" evidence="3">
    <location>
        <begin position="855"/>
        <end position="876"/>
    </location>
</feature>
<feature type="transmembrane region" description="Helical" evidence="3">
    <location>
        <begin position="453"/>
        <end position="480"/>
    </location>
</feature>
<dbReference type="InterPro" id="IPR011013">
    <property type="entry name" value="Gal_mutarotase_sf_dom"/>
</dbReference>
<feature type="domain" description="Glycoamylase-like" evidence="5">
    <location>
        <begin position="1337"/>
        <end position="1535"/>
    </location>
</feature>
<dbReference type="InterPro" id="IPR012341">
    <property type="entry name" value="6hp_glycosidase-like_sf"/>
</dbReference>
<dbReference type="RefSeq" id="WP_008587143.1">
    <property type="nucleotide sequence ID" value="NZ_CP007035.1"/>
</dbReference>
<dbReference type="Pfam" id="PF10091">
    <property type="entry name" value="Glycoamylase"/>
    <property type="match status" value="1"/>
</dbReference>
<feature type="domain" description="Glycosyl hydrolase 94 supersandwich" evidence="4">
    <location>
        <begin position="2078"/>
        <end position="2346"/>
    </location>
</feature>
<dbReference type="CDD" id="cd11756">
    <property type="entry name" value="GH94N_ChvB_NdvB_1_like"/>
    <property type="match status" value="1"/>
</dbReference>
<reference evidence="7 8" key="1">
    <citation type="submission" date="2013-12" db="EMBL/GenBank/DDBJ databases">
        <authorList>
            <consortium name="DOE Joint Genome Institute"/>
            <person name="Eisen J."/>
            <person name="Huntemann M."/>
            <person name="Han J."/>
            <person name="Chen A."/>
            <person name="Kyrpides N."/>
            <person name="Mavromatis K."/>
            <person name="Markowitz V."/>
            <person name="Palaniappan K."/>
            <person name="Ivanova N."/>
            <person name="Schaumberg A."/>
            <person name="Pati A."/>
            <person name="Liolios K."/>
            <person name="Nordberg H.P."/>
            <person name="Cantor M.N."/>
            <person name="Hua S.X."/>
            <person name="Woyke T."/>
        </authorList>
    </citation>
    <scope>NUCLEOTIDE SEQUENCE [LARGE SCALE GENOMIC DNA]</scope>
    <source>
        <strain evidence="8">DSM 19437</strain>
    </source>
</reference>
<evidence type="ECO:0000313" key="7">
    <source>
        <dbReference type="EMBL" id="AHF16256.1"/>
    </source>
</evidence>
<feature type="transmembrane region" description="Helical" evidence="3">
    <location>
        <begin position="832"/>
        <end position="849"/>
    </location>
</feature>
<feature type="domain" description="Glycosyl hydrolase 94 catalytic" evidence="6">
    <location>
        <begin position="2362"/>
        <end position="2785"/>
    </location>
</feature>
<keyword evidence="8" id="KW-1185">Reference proteome</keyword>
<dbReference type="eggNOG" id="COG3459">
    <property type="taxonomic scope" value="Bacteria"/>
</dbReference>
<dbReference type="Gene3D" id="2.70.98.40">
    <property type="entry name" value="Glycoside hydrolase, family 65, N-terminal domain"/>
    <property type="match status" value="2"/>
</dbReference>
<dbReference type="InterPro" id="IPR037820">
    <property type="entry name" value="GH94N_NdvB"/>
</dbReference>
<dbReference type="GO" id="GO:0030246">
    <property type="term" value="F:carbohydrate binding"/>
    <property type="evidence" value="ECO:0007669"/>
    <property type="project" value="InterPro"/>
</dbReference>
<dbReference type="Gene3D" id="2.60.420.10">
    <property type="entry name" value="Maltose phosphorylase, domain 3"/>
    <property type="match status" value="1"/>
</dbReference>
<accession>W0F4K8</accession>
<evidence type="ECO:0000259" key="5">
    <source>
        <dbReference type="Pfam" id="PF10091"/>
    </source>
</evidence>
<dbReference type="Pfam" id="PF06165">
    <property type="entry name" value="GH94_b-supersand"/>
    <property type="match status" value="2"/>
</dbReference>
<dbReference type="PANTHER" id="PTHR37469">
    <property type="entry name" value="CELLOBIONIC ACID PHOSPHORYLASE-RELATED"/>
    <property type="match status" value="1"/>
</dbReference>